<evidence type="ECO:0000259" key="8">
    <source>
        <dbReference type="Pfam" id="PF06241"/>
    </source>
</evidence>
<protein>
    <submittedName>
        <fullName evidence="9">Lipoprotein</fullName>
    </submittedName>
</protein>
<evidence type="ECO:0000256" key="5">
    <source>
        <dbReference type="ARBA" id="ARBA00023065"/>
    </source>
</evidence>
<name>A0A512CIQ0_9BACT</name>
<keyword evidence="2" id="KW-0813">Transport</keyword>
<evidence type="ECO:0000256" key="2">
    <source>
        <dbReference type="ARBA" id="ARBA00022448"/>
    </source>
</evidence>
<dbReference type="InterPro" id="IPR044849">
    <property type="entry name" value="CASTOR/POLLUX/SYM8-like"/>
</dbReference>
<dbReference type="Gene3D" id="3.40.50.720">
    <property type="entry name" value="NAD(P)-binding Rossmann-like Domain"/>
    <property type="match status" value="2"/>
</dbReference>
<sequence>MRLKRPRIRRKILFTLERQLVKGAQYQLLVVAALIGMISIFGGLLVIPTDTPNQSLGEAVWWAFLRLTDPGYLGDDQGNWRRFISTLLTIAGYVIFLGSLVAIITTWMNRKIRHLEQGLTPVTANNHIVILGWSNRTIHIAAEIFQSSGRLKRLFEKFNIKKLQLIILSEEVSPFQMQELKDNPMIGRRAHEIILRTGVAIDREHLRRVDALNAAVIIIPSLAYDRKELINPDVETIKCLLSLNAEARQFNFTTLPYVIAEIQDDHKINAAYRSYSGPLEIIGSNAIISRLMAQNIRHPGLSQVYNELLSQLTKNNIFTQEFPETINLPLESVKKAFTKAIVLGIVREENGAFVPYLNIDGNEIIKEKDQLILIARNFSDLELHKDLIEKEGTHLPKKKALSVEEQTGIIRILVLGWNEHVPSLIKELTTYEDESYYIRIVSLKPLQDRRKDFGIINEEHKRIEIDHIVADYLRESVIKKVEAETFDHILMVSSDRMEEEEEADARTMVGFVLLEEVLERSIKNPSILLELADPSNESLLKSFQSEVIISPMILSHLLASIAMQRELYSIYNELFTVGGPEIIFRNIEEYEINVATATFSELEEQASSYGETALGVFMQGDKGKRLVLNPPKEVTINLSAIDSLVILTTVY</sequence>
<evidence type="ECO:0000313" key="9">
    <source>
        <dbReference type="EMBL" id="GEO24065.1"/>
    </source>
</evidence>
<feature type="transmembrane region" description="Helical" evidence="7">
    <location>
        <begin position="28"/>
        <end position="47"/>
    </location>
</feature>
<evidence type="ECO:0000256" key="6">
    <source>
        <dbReference type="ARBA" id="ARBA00023136"/>
    </source>
</evidence>
<feature type="domain" description="CASTOR/POLLUX/SYM8 ion channel conserved" evidence="8">
    <location>
        <begin position="286"/>
        <end position="377"/>
    </location>
</feature>
<keyword evidence="3 7" id="KW-0812">Transmembrane</keyword>
<dbReference type="EMBL" id="BJYV01000036">
    <property type="protein sequence ID" value="GEO24065.1"/>
    <property type="molecule type" value="Genomic_DNA"/>
</dbReference>
<evidence type="ECO:0000256" key="7">
    <source>
        <dbReference type="SAM" id="Phobius"/>
    </source>
</evidence>
<keyword evidence="6 7" id="KW-0472">Membrane</keyword>
<evidence type="ECO:0000256" key="3">
    <source>
        <dbReference type="ARBA" id="ARBA00022692"/>
    </source>
</evidence>
<feature type="transmembrane region" description="Helical" evidence="7">
    <location>
        <begin position="83"/>
        <end position="107"/>
    </location>
</feature>
<comment type="caution">
    <text evidence="9">The sequence shown here is derived from an EMBL/GenBank/DDBJ whole genome shotgun (WGS) entry which is preliminary data.</text>
</comment>
<evidence type="ECO:0000313" key="10">
    <source>
        <dbReference type="Proteomes" id="UP000321301"/>
    </source>
</evidence>
<dbReference type="Pfam" id="PF06241">
    <property type="entry name" value="Castor_Poll_mid"/>
    <property type="match status" value="1"/>
</dbReference>
<dbReference type="GO" id="GO:0012505">
    <property type="term" value="C:endomembrane system"/>
    <property type="evidence" value="ECO:0007669"/>
    <property type="project" value="UniProtKB-SubCell"/>
</dbReference>
<dbReference type="GO" id="GO:0006811">
    <property type="term" value="P:monoatomic ion transport"/>
    <property type="evidence" value="ECO:0007669"/>
    <property type="project" value="UniProtKB-KW"/>
</dbReference>
<keyword evidence="4 7" id="KW-1133">Transmembrane helix</keyword>
<dbReference type="InterPro" id="IPR010420">
    <property type="entry name" value="CASTOR/POLLUX/SYM8_dom"/>
</dbReference>
<dbReference type="Proteomes" id="UP000321301">
    <property type="component" value="Unassembled WGS sequence"/>
</dbReference>
<keyword evidence="5" id="KW-0406">Ion transport</keyword>
<proteinExistence type="predicted"/>
<comment type="subcellular location">
    <subcellularLocation>
        <location evidence="1">Endomembrane system</location>
        <topology evidence="1">Multi-pass membrane protein</topology>
    </subcellularLocation>
</comment>
<dbReference type="RefSeq" id="WP_020891650.1">
    <property type="nucleotide sequence ID" value="NZ_BJYV01000036.1"/>
</dbReference>
<keyword evidence="9" id="KW-0449">Lipoprotein</keyword>
<dbReference type="PANTHER" id="PTHR31563">
    <property type="entry name" value="ION CHANNEL POLLUX-RELATED"/>
    <property type="match status" value="1"/>
</dbReference>
<keyword evidence="10" id="KW-1185">Reference proteome</keyword>
<dbReference type="PANTHER" id="PTHR31563:SF10">
    <property type="entry name" value="ION CHANNEL POLLUX-RELATED"/>
    <property type="match status" value="1"/>
</dbReference>
<reference evidence="9 10" key="1">
    <citation type="submission" date="2019-07" db="EMBL/GenBank/DDBJ databases">
        <title>Whole genome shotgun sequence of Cyclobacterium qasimii NBRC 106168.</title>
        <authorList>
            <person name="Hosoyama A."/>
            <person name="Uohara A."/>
            <person name="Ohji S."/>
            <person name="Ichikawa N."/>
        </authorList>
    </citation>
    <scope>NUCLEOTIDE SEQUENCE [LARGE SCALE GENOMIC DNA]</scope>
    <source>
        <strain evidence="9 10">NBRC 106168</strain>
    </source>
</reference>
<organism evidence="9 10">
    <name type="scientific">Cyclobacterium qasimii</name>
    <dbReference type="NCBI Taxonomy" id="1350429"/>
    <lineage>
        <taxon>Bacteria</taxon>
        <taxon>Pseudomonadati</taxon>
        <taxon>Bacteroidota</taxon>
        <taxon>Cytophagia</taxon>
        <taxon>Cytophagales</taxon>
        <taxon>Cyclobacteriaceae</taxon>
        <taxon>Cyclobacterium</taxon>
    </lineage>
</organism>
<evidence type="ECO:0000256" key="1">
    <source>
        <dbReference type="ARBA" id="ARBA00004127"/>
    </source>
</evidence>
<gene>
    <name evidence="9" type="ORF">CQA01_45990</name>
</gene>
<accession>A0A512CIQ0</accession>
<evidence type="ECO:0000256" key="4">
    <source>
        <dbReference type="ARBA" id="ARBA00022989"/>
    </source>
</evidence>
<dbReference type="AlphaFoldDB" id="A0A512CIQ0"/>